<dbReference type="AlphaFoldDB" id="A0A7Z8JZA2"/>
<sequence>MQDDAGGRARRRVRLVVLVLVPVGLALSLLASALDAHQQRDRAEQATRADLAVSAEALAARFGGQLRVASTSASLLTPTAGASWDDAAGAWESHLRVLAGAPAPGTGPAVAPPAGPVLTSGVGWLPAPASPADRAGALD</sequence>
<dbReference type="RefSeq" id="WP_230323158.1">
    <property type="nucleotide sequence ID" value="NZ_SZYE01000126.1"/>
</dbReference>
<comment type="caution">
    <text evidence="1">The sequence shown here is derived from an EMBL/GenBank/DDBJ whole genome shotgun (WGS) entry which is preliminary data.</text>
</comment>
<organism evidence="1 2">
    <name type="scientific">Cellulomonas hominis</name>
    <dbReference type="NCBI Taxonomy" id="156981"/>
    <lineage>
        <taxon>Bacteria</taxon>
        <taxon>Bacillati</taxon>
        <taxon>Actinomycetota</taxon>
        <taxon>Actinomycetes</taxon>
        <taxon>Micrococcales</taxon>
        <taxon>Cellulomonadaceae</taxon>
        <taxon>Cellulomonas</taxon>
    </lineage>
</organism>
<proteinExistence type="predicted"/>
<evidence type="ECO:0000313" key="1">
    <source>
        <dbReference type="EMBL" id="TKR22917.1"/>
    </source>
</evidence>
<evidence type="ECO:0000313" key="2">
    <source>
        <dbReference type="Proteomes" id="UP000308121"/>
    </source>
</evidence>
<name>A0A7Z8JZA2_9CELL</name>
<reference evidence="1 2" key="1">
    <citation type="submission" date="2019-05" db="EMBL/GenBank/DDBJ databases">
        <title>Genome sequence of Cellulomonas hominis strain CS1.</title>
        <authorList>
            <person name="Belmont J."/>
            <person name="Maclea K.S."/>
        </authorList>
    </citation>
    <scope>NUCLEOTIDE SEQUENCE [LARGE SCALE GENOMIC DNA]</scope>
    <source>
        <strain evidence="1 2">CS1</strain>
    </source>
</reference>
<feature type="non-terminal residue" evidence="1">
    <location>
        <position position="139"/>
    </location>
</feature>
<accession>A0A7Z8JZA2</accession>
<dbReference type="EMBL" id="SZYE01000126">
    <property type="protein sequence ID" value="TKR22917.1"/>
    <property type="molecule type" value="Genomic_DNA"/>
</dbReference>
<protein>
    <submittedName>
        <fullName evidence="1">Uncharacterized protein</fullName>
    </submittedName>
</protein>
<gene>
    <name evidence="1" type="ORF">FA014_13855</name>
</gene>
<dbReference type="Proteomes" id="UP000308121">
    <property type="component" value="Unassembled WGS sequence"/>
</dbReference>